<dbReference type="InterPro" id="IPR020845">
    <property type="entry name" value="AMP-binding_CS"/>
</dbReference>
<name>F6EHW4_HOYSD</name>
<dbReference type="SUPFAM" id="SSF52777">
    <property type="entry name" value="CoA-dependent acyltransferases"/>
    <property type="match status" value="10"/>
</dbReference>
<keyword evidence="6" id="KW-0045">Antibiotic biosynthesis</keyword>
<dbReference type="CDD" id="cd19543">
    <property type="entry name" value="DCL_NRPS"/>
    <property type="match status" value="1"/>
</dbReference>
<feature type="domain" description="Carrier" evidence="7">
    <location>
        <begin position="4208"/>
        <end position="4283"/>
    </location>
</feature>
<dbReference type="OrthoDB" id="4501954at2"/>
<comment type="cofactor">
    <cofactor evidence="1">
        <name>pantetheine 4'-phosphate</name>
        <dbReference type="ChEBI" id="CHEBI:47942"/>
    </cofactor>
</comment>
<dbReference type="FunFam" id="1.10.1200.10:FF:000016">
    <property type="entry name" value="Non-ribosomal peptide synthase"/>
    <property type="match status" value="1"/>
</dbReference>
<dbReference type="Pfam" id="PF13193">
    <property type="entry name" value="AMP-binding_C"/>
    <property type="match status" value="5"/>
</dbReference>
<dbReference type="GO" id="GO:0044550">
    <property type="term" value="P:secondary metabolite biosynthetic process"/>
    <property type="evidence" value="ECO:0007669"/>
    <property type="project" value="UniProtKB-ARBA"/>
</dbReference>
<dbReference type="PROSITE" id="PS00012">
    <property type="entry name" value="PHOSPHOPANTETHEINE"/>
    <property type="match status" value="5"/>
</dbReference>
<dbReference type="SMART" id="SM00823">
    <property type="entry name" value="PKS_PP"/>
    <property type="match status" value="5"/>
</dbReference>
<dbReference type="GO" id="GO:0003824">
    <property type="term" value="F:catalytic activity"/>
    <property type="evidence" value="ECO:0007669"/>
    <property type="project" value="InterPro"/>
</dbReference>
<dbReference type="Gene3D" id="3.30.559.30">
    <property type="entry name" value="Nonribosomal peptide synthetase, condensation domain"/>
    <property type="match status" value="5"/>
</dbReference>
<dbReference type="InterPro" id="IPR006162">
    <property type="entry name" value="Ppantetheine_attach_site"/>
</dbReference>
<dbReference type="SUPFAM" id="SSF53474">
    <property type="entry name" value="alpha/beta-Hydrolases"/>
    <property type="match status" value="1"/>
</dbReference>
<dbReference type="Pfam" id="PF00668">
    <property type="entry name" value="Condensation"/>
    <property type="match status" value="5"/>
</dbReference>
<dbReference type="InterPro" id="IPR010060">
    <property type="entry name" value="NRPS_synth"/>
</dbReference>
<dbReference type="NCBIfam" id="NF003417">
    <property type="entry name" value="PRK04813.1"/>
    <property type="match status" value="5"/>
</dbReference>
<dbReference type="HOGENOM" id="CLU_000022_0_8_11"/>
<dbReference type="FunFam" id="3.40.50.980:FF:000002">
    <property type="entry name" value="Enterobactin synthetase component F"/>
    <property type="match status" value="1"/>
</dbReference>
<feature type="domain" description="Carrier" evidence="7">
    <location>
        <begin position="2636"/>
        <end position="2710"/>
    </location>
</feature>
<dbReference type="STRING" id="443218.AS9A_0455"/>
<dbReference type="SUPFAM" id="SSF47336">
    <property type="entry name" value="ACP-like"/>
    <property type="match status" value="5"/>
</dbReference>
<proteinExistence type="inferred from homology"/>
<evidence type="ECO:0000256" key="3">
    <source>
        <dbReference type="ARBA" id="ARBA00022450"/>
    </source>
</evidence>
<accession>F6EHW4</accession>
<dbReference type="Gene3D" id="3.30.559.10">
    <property type="entry name" value="Chloramphenicol acetyltransferase-like domain"/>
    <property type="match status" value="5"/>
</dbReference>
<dbReference type="Gene3D" id="1.10.1200.10">
    <property type="entry name" value="ACP-like"/>
    <property type="match status" value="4"/>
</dbReference>
<dbReference type="FunFam" id="2.30.38.10:FF:000001">
    <property type="entry name" value="Non-ribosomal peptide synthetase PvdI"/>
    <property type="match status" value="5"/>
</dbReference>
<evidence type="ECO:0000259" key="7">
    <source>
        <dbReference type="PROSITE" id="PS50075"/>
    </source>
</evidence>
<dbReference type="CDD" id="cd05930">
    <property type="entry name" value="A_NRPS"/>
    <property type="match status" value="1"/>
</dbReference>
<dbReference type="GO" id="GO:0031177">
    <property type="term" value="F:phosphopantetheine binding"/>
    <property type="evidence" value="ECO:0007669"/>
    <property type="project" value="InterPro"/>
</dbReference>
<dbReference type="PANTHER" id="PTHR45527:SF1">
    <property type="entry name" value="FATTY ACID SYNTHASE"/>
    <property type="match status" value="1"/>
</dbReference>
<dbReference type="FunFam" id="3.40.50.12780:FF:000012">
    <property type="entry name" value="Non-ribosomal peptide synthetase"/>
    <property type="match status" value="3"/>
</dbReference>
<protein>
    <submittedName>
        <fullName evidence="8">Exopolyphosphatase</fullName>
    </submittedName>
</protein>
<dbReference type="CDD" id="cd17646">
    <property type="entry name" value="A_NRPS_AB3403-like"/>
    <property type="match status" value="1"/>
</dbReference>
<dbReference type="GO" id="GO:0072330">
    <property type="term" value="P:monocarboxylic acid biosynthetic process"/>
    <property type="evidence" value="ECO:0007669"/>
    <property type="project" value="UniProtKB-ARBA"/>
</dbReference>
<dbReference type="InterPro" id="IPR023213">
    <property type="entry name" value="CAT-like_dom_sf"/>
</dbReference>
<dbReference type="FunFam" id="1.10.1200.10:FF:000005">
    <property type="entry name" value="Nonribosomal peptide synthetase 1"/>
    <property type="match status" value="2"/>
</dbReference>
<dbReference type="InterPro" id="IPR001031">
    <property type="entry name" value="Thioesterase"/>
</dbReference>
<dbReference type="GO" id="GO:0008610">
    <property type="term" value="P:lipid biosynthetic process"/>
    <property type="evidence" value="ECO:0007669"/>
    <property type="project" value="UniProtKB-ARBA"/>
</dbReference>
<evidence type="ECO:0000256" key="5">
    <source>
        <dbReference type="ARBA" id="ARBA00022737"/>
    </source>
</evidence>
<keyword evidence="5" id="KW-0677">Repeat</keyword>
<dbReference type="UniPathway" id="UPA00011"/>
<feature type="domain" description="Carrier" evidence="7">
    <location>
        <begin position="514"/>
        <end position="589"/>
    </location>
</feature>
<dbReference type="CDD" id="cd19540">
    <property type="entry name" value="LCL_NRPS-like"/>
    <property type="match status" value="3"/>
</dbReference>
<dbReference type="Proteomes" id="UP000009235">
    <property type="component" value="Chromosome"/>
</dbReference>
<dbReference type="PROSITE" id="PS00455">
    <property type="entry name" value="AMP_BINDING"/>
    <property type="match status" value="5"/>
</dbReference>
<dbReference type="GO" id="GO:0043041">
    <property type="term" value="P:amino acid activation for nonribosomal peptide biosynthetic process"/>
    <property type="evidence" value="ECO:0007669"/>
    <property type="project" value="TreeGrafter"/>
</dbReference>
<dbReference type="InterPro" id="IPR000873">
    <property type="entry name" value="AMP-dep_synth/lig_dom"/>
</dbReference>
<dbReference type="Gene3D" id="2.30.38.10">
    <property type="entry name" value="Luciferase, Domain 3"/>
    <property type="match status" value="4"/>
</dbReference>
<comment type="similarity">
    <text evidence="2">Belongs to the ATP-dependent AMP-binding enzyme family.</text>
</comment>
<dbReference type="Gene3D" id="3.30.300.30">
    <property type="match status" value="5"/>
</dbReference>
<sequence length="5610" mass="604007">MSAGPNVRVQLLPQLMAAAVEANPTGAALIMGEKTVSYAALDKRSSRLARFLISRGVGPESFVVIGLPRSIESIVALWAIAKSGAAFVPVDPSAPEGRIAHIVSDSGARFGITTTETRPALPGSVTWIELDDEAVKAELKTHPPTPISYLDRLGMLRPENPAYMIYTSGSTGLPKGVVVTHLGLSLLAAEQRERFRIDAQSRSLHFASTIFDASILELLLAIPAGATMVIAPSDVYGGQELANFIREHALTHAFVTPAALETVDPAGITELRVIIVGGETCPPELVAQWAPGREFYNGYGPTETTVIATYAGPMQPAEKVTIGAPIRGTTAMVLDSRLKPVPSGTTGELYIAGPGVSRGYHARNSLTADRFVANPFGKPGERMYRTGDLVRWTSDKQLDYIGRSDFQVKVRGYRIELGEIDASLRSHSDVRFAITLAHKSPAGENILVAYIQQNEGATADTDELLGHASKSLPGYMVPSVVVPIDEVPLTPQGKVDRRALPVPDLSGGEREYVAPENAVEEQIAAIFAEVLGLERVSTQESFFELGGNSLMATRVIARVNESMGTDIIVRQLFETPTIAALAELIDVPEHQITQRVPLTARPRPETIPLSLAQQRMWFINQFEPESAAYNIPLALRLTGSVNADAMRQAFADVIERHESLRTIYPGTADGPVQRILPAAEADVTLNVIAAESEADATAKAAAFGTRGFDVSVELPIRGALLALSGNEHILVVVMHHVAADGSSLVPLAKDVITAYVARISGTDPGWGPLEIQYADYALWQREVLGDEGDPASLAARQLAYWQKQLADQPDLLELPTDKPRPASQTLHGGKVLFDIGPDLHAKLARVASQNSATVFMALHSAFAVLLARLTGTGDVSVGTPIAGRGSRALDDLIGMFVNTLVLRTRVSDEATFSELLRETRDTDLEAFAHADVPFEQLVEVINPTRSTAYAPLAQVGFSYQNLEKPSFELPGLTIEPLGVDTEVAQYDLHLHASENLDEMGQPAGLNAGFTYALDLFEHDTVREFANRLLKVVEAIVDNPDVPVLEVDILSAAERNYVLRELTATSGHEPEGVLTDFLDARVAESSDAVALEFAGAALTYGEFDARVNQLARKLIAEGVGPDVVVGLAARRSFELLVGMYAIVKAGGAYLPIDPEHPADRTAYVVESGRPLFVLSVAGEEVTLPAGVRRLDIDALDLEQFSASPITQVDRREPLSSSNLAYVIYTSGSTGRPKGVALPHKAVVNQIAWKQTAYPLSRDDALVLKTPATFDLSVWEFWWPLASGARLVIADPDGHRDPAYLGRLMSERKATVAHFVPSLLDTFVAVNGDEGVRAIDSLRYVLCIGEALPAALVHKWTTTADVPIENLYGPTEAAVSITSYRCTGDEQGAVPIGAPETNSQVYVLDRRLSPVPPGVAGELYLAGTQLARGYYGRPDLTAERFIANPFSGRGERLYRTGDLARWNREGHLEYVGRSDFQVKVRGFRIELGEIENALARLESVAQAAVIVHSDAPTGDQIVGYVVARGDFDTGSAKAQLGRDLPAYMVPSLFVQLDEMPLNANGKLDRKALPAPEIGAATGEFVAPRDPVEEIIAGVYCEVLGLPEASVTAGFFDLGGNSLLGTRVIARINSALQVNLGVRALFDYPTIAALAQHAEQSAGTAPRPALTRRERPAVVPLSLAQQRMWFINQFDTASPAYNIPMVLRLSGDLDMDALSAAFRDVLDRHESLRTVYPGGDEGPRQVVLPMSEFASSLVVTEVGADELRSRVVDFVNQGFDVSVAPPIRASLWRAAPGEHVLAVVVHHISADGASIAPLARDIMVAYSARTAGEEPGWKPLDVQYADFALWQREVLGDEADPDSIAAQQLEYWTRTLAGLPDVIELPTDHPRPPVQSMRGANFEFDISDDLVKALTVLAQQQGVTLFMVAHGALAVLLSRISSSDDIAIGTPIEGRGEAALDDLVGMFVNTLVLRTLVEPGTSFVELLESVRQADLEAFMHTDVPFERLVDVLSPERATSHSPLFQVVLAFQNIAQAHLELAGLRIDGMADDLAVSKFDLQLTLAERGGEGAKGGGMHAVFTYATDLFDEPTVRDFSQRFTRILEAITADPSIAVGDIELLGTDELAGLTPAAGAKPPAALRFAEIIEHAVALNPSGTAVVDGERSVTYRELDEYSNRIARALLTTGVRRGDAIGLAITRSLESIAATWAIVKTGAAFLPIDPNYPADRIEHMVADSGITVGLTMTAHVSALPSGIHWAALDDTAFRSQVEAASAHPVLEIEHGGQAALDQPAYIIYTSGSTGLPKGVVVPHRGLAAVSHEQRDRFGIVPTSRVLFFASPSFDASILEQLMALGAGATTVIAQPGIFGGDELAELLISEHVTHAFVTPAALMSVSPAGITDLEMVAVGGEACPPELVSRWAGDRMMFNLYGPTEATVWCLGSRLSAGEPIDIGGPIQGTSIVVLDARLKPVPVGVPGELYLLGEGIALGYHGRPELTADRFVAAPFGAPGTRMYRTGDLVRWAKTGTIEFVGRTDFQVKVRGFRIELGEIDAALSQHDNVSTSVTVGHKRESGQTVLVSYVIPDAASTVDEAALREFVSSSLPEYMVPSVIMTIGSVPLTPVGKLDRKALPEPVFASSEHEFVEPQTELEEKLARIFADVLGVAQVSVNESFFALGGDSIMSIQLVSRAKTEGIVIRARDVFEQRSVAGLARVALSGAEAEVLAEMPGGGVGEVVALPIVEWLRELVGSSGSYDRFQQSVLLRVPGRVDRDTILTVIQAVIDTHDALRSRCEITADSVEFEVLEAGDVRASDILTERVVPAETLADNAALAAVVADAFSAAVESLDPANARMAQFVWVHSDSRADSQADSAGGADGRLIVAINHLAVDGVSWRVLVPDFAVAGAQASSGSAVTLQPAGTSLRRWSHGIAERAADAAISADLPFWRDVLQGPDPQLGSRELDPQQDFMPSVQRVSVELNEQSTESLLTTLPAKYRGGVNDGLLTALAVAVRRWRQRRGIDESSVLVALEGHGREEEILPGADLNRTVGWFTSMYPVRLSTERIDVDAVAANAEAASSAIKAVKEQLRALPHKGMSYGMLRYLNAETRGELAQFNEPQIAFNYLGRFGSTEGMELDDVSWIPDGDIELTTEPDATMPVTSALSISATVTDGAAGPALKAAFAYASGVLSEPEVAELADLWVEALDDLSRHAESEHAGGLTPSDLLIPGVSQPQIETIESRFAGVEEIWPLTPLQSGLMFHALLVGDGRDVYTTPTRLKLGGTVDPERMRRAGQALVDRHPNLRAAFIHTSDGDAVQVVPQRAELPWTCTDLTTLDPAARAAERDRLVAVDGATGFAMESPPLLRMHLIAVAADEYELLVTNHHILLDGWSMPLLLKELLTLYVLDGDTTHMPAVQDYKRFLEWLNRQDHAHSLKVWETALRETDTPTVVAPQVQEGDHGEPAEVTRGLSDELTSALTGLASRSGVTLNTTVQGAWGILLGRQLGRRDVVFGATVSGRPPQVAGIEQMIGLFINTLPVRVHFDEDDSFEALITRLQREQSELVDHQFIGLTEIQKAAGAGAVFDTLAVFESYPVDQAGDSATDLAGMRLLGAEGSDATHYPLTLLAFTEPNLRLKLKYFPSLFDAETVSGLIDKLERLLITVAADAAKPVGSIDLLDPAERELVLHGWNADGPGAAAGSTLVSLFEAQARRVPGSIAVRSGAASLSYRELDARSNELARLLVSRGAGPESLVAVATARSNELLVAIIGVLKSGAAYVPVDVSYPAERIEYTLADAKPVVVLTTSGEQGALPAGHELLVLDDDRVRLELDSFDDGPLSDAERRGELRPDNVAYVIYTSGSTGKPKGVAVTHFTVTSLMANTEALFGFDESDVWTLFHSYAFDFSVWEIWGALLYGGSVVVVDYLTSRSPGDFLALLAAEGVTVLNQTPTAFYQLVEADREVGGADLSLRYVIFGGEALDLSQLERWYERHPEDAPRLVNMYGITETTVHVTYRELDREFAARASASVIGRAIPGLSVYVLDERLRPMPVGATGELYVAGPQLSRGYLGRPDLSFSRFVANPFGVPGERMYRTGDVGRWNRDGELEYFGRSDFQVQLRGFRIELGEIEAVLGRHPGAAQAVVLVKEHELLGERLIGYVVAESGAELDGPSLLHEAGKHLPAHMVPAAVVVLDALPLTANGKLDRAALPDPETGGAAGEYVAPRNPMEEIVAGVVEDVLGIKHASVVASFFELGGNSLHATRVIARLNSVLGSSLGVRVLFENPTIEALAESVEHAAGTSRDVPLVARQREGAIPLSLAQQRMWFLNQFDTSSPAYNIPLALRLTGQLDAEALQMAFADVVERHESLRTVYPSTPDGPEQQILSADEAGLSLDRFSVGPEEDLEIKAAEFGTRGFDAAHEVPVRAALFSVSEREHLLVVVMHHVCSDGSSMAPLARDVMVAYNSRLNNQGPGWEKLEIQYADYAIWQRELLGDERNPDSLAASQIEFWKRTLSGLPDVLELPTDKPRPPVQSMRGDGFLFEVSPELHERLIGLARASGVTPFMVAQSVYAVLLSRITGSEDIAVATPIAGRGDRKLDDLIGMFVNTLVLRSRVESGSSFERMLGQVRTADIDAFAHADVPFEQLVESLNPVRSTAYAPLTQVGFSFQNMERASFELPGLEIAPLMVDTKVAQYDLNFILAEKFGDDGRPAGITVRVVYATDLFVRETVAGIADRFVQLAEAFTADPGLVVGDAPVMDDAERLWVVRELNSTDRPKRPGVLTDFFDQCVDSAPDALAVQFEEQTLSYGDFAARVNKLARHLISVGVGPEVNVGLAMSRSVDLLVAMYAIVKAGGAYVPIDPDHPVERTGYVVESSRPRCVLSVSKESVALPEETWRINIDELALGDVSSAPILESERLTPLRPDHLAYVIYTSGSTGRPKGVAVPHSAIVNQIAWKQHTYGIGADDALLLKTAATFDLSVWEFWWPLASGARLVIAGPEGHRDPVYLARLMRESRATVAHFVPSLLDAFISVNVNKTASSIELPFLRRVLCIGEALPPALLARFREVSDAVVDNLYGPTEAAVSVTSYRCRGTEIGTVPIGVPETNCQVFVLDARLNPVPPGVAGELYLAGAQLARGYFGRVDLSSERFIANPFGAPGERMYRTGDLVRWSRQGNLEYIGRTDFQVKVRGFRIELGEIEAALTSINGVEQAAVIVHHSPFAGEQLVGYTVGDHAIESREIQNELARLLPGYMVPGHYVQLDALPLNINGKLDRKALPDPEFGAHSADYVAPRTDKEIAVARVFADLLGIENVSVTSDFFGLGGNSLMAVRAIARLSEELGREVPLRQLFSSPTVESLAVALDRTGAGAPESSVDVIFPIRPEGDGIPVFAIHPIVGLAWCYAGLQSRLPEGVPIYGVQTPAAGSEEAVPDSIEGIAARYVSEIRMVQPEGPYRLLGWSLGGVIAHAMAVELQKSDETVEMLVMLDSVAGGTRDSASPEKISVRDILGGFGLSELPVVGAATTIEQVIESLDGLVPLTREAMERMLGVAEKSARAMKDYRPELFIGDLLYITAANDREDGGVGAESWSGAVSGRIQNVSIPHTHWEMTTPSALDRVAVALIELGLR</sequence>
<dbReference type="GO" id="GO:0017000">
    <property type="term" value="P:antibiotic biosynthetic process"/>
    <property type="evidence" value="ECO:0007669"/>
    <property type="project" value="UniProtKB-KW"/>
</dbReference>
<dbReference type="Pfam" id="PF00550">
    <property type="entry name" value="PP-binding"/>
    <property type="match status" value="5"/>
</dbReference>
<evidence type="ECO:0000313" key="9">
    <source>
        <dbReference type="Proteomes" id="UP000009235"/>
    </source>
</evidence>
<dbReference type="NCBIfam" id="NF004282">
    <property type="entry name" value="PRK05691.1"/>
    <property type="match status" value="4"/>
</dbReference>
<reference evidence="8 9" key="1">
    <citation type="journal article" date="2011" name="J. Bacteriol.">
        <title>Complete genome sequence of Amycolicicoccus subflavus DQS3-9A1T, an actinomycete isolated from crude oil-polluted soil.</title>
        <authorList>
            <person name="Cai M."/>
            <person name="Chen W.M."/>
            <person name="Nie Y."/>
            <person name="Chi C.Q."/>
            <person name="Wang Y.N."/>
            <person name="Tang Y.Q."/>
            <person name="Li G.Y."/>
            <person name="Wu X.L."/>
        </authorList>
    </citation>
    <scope>NUCLEOTIDE SEQUENCE [LARGE SCALE GENOMIC DNA]</scope>
    <source>
        <strain evidence="9">DSM 45089 / DQS3-9A1</strain>
    </source>
</reference>
<dbReference type="SUPFAM" id="SSF56801">
    <property type="entry name" value="Acetyl-CoA synthetase-like"/>
    <property type="match status" value="5"/>
</dbReference>
<gene>
    <name evidence="8" type="ordered locus">AS9A_0455</name>
</gene>
<dbReference type="KEGG" id="asd:AS9A_0455"/>
<keyword evidence="3" id="KW-0596">Phosphopantetheine</keyword>
<organism evidence="8 9">
    <name type="scientific">Hoyosella subflava (strain DSM 45089 / JCM 17490 / NBRC 109087 / DQS3-9A1)</name>
    <name type="common">Amycolicicoccus subflavus</name>
    <dbReference type="NCBI Taxonomy" id="443218"/>
    <lineage>
        <taxon>Bacteria</taxon>
        <taxon>Bacillati</taxon>
        <taxon>Actinomycetota</taxon>
        <taxon>Actinomycetes</taxon>
        <taxon>Mycobacteriales</taxon>
        <taxon>Hoyosellaceae</taxon>
        <taxon>Hoyosella</taxon>
    </lineage>
</organism>
<dbReference type="Gene3D" id="3.40.50.980">
    <property type="match status" value="8"/>
</dbReference>
<keyword evidence="4" id="KW-0597">Phosphoprotein</keyword>
<dbReference type="InterPro" id="IPR001242">
    <property type="entry name" value="Condensation_dom"/>
</dbReference>
<dbReference type="Gene3D" id="3.40.50.12780">
    <property type="entry name" value="N-terminal domain of ligase-like"/>
    <property type="match status" value="1"/>
</dbReference>
<evidence type="ECO:0000256" key="6">
    <source>
        <dbReference type="ARBA" id="ARBA00023194"/>
    </source>
</evidence>
<evidence type="ECO:0000256" key="4">
    <source>
        <dbReference type="ARBA" id="ARBA00022553"/>
    </source>
</evidence>
<dbReference type="EMBL" id="CP002786">
    <property type="protein sequence ID" value="AEF38912.1"/>
    <property type="molecule type" value="Genomic_DNA"/>
</dbReference>
<dbReference type="InterPro" id="IPR009081">
    <property type="entry name" value="PP-bd_ACP"/>
</dbReference>
<feature type="domain" description="Carrier" evidence="7">
    <location>
        <begin position="1580"/>
        <end position="1655"/>
    </location>
</feature>
<evidence type="ECO:0000256" key="2">
    <source>
        <dbReference type="ARBA" id="ARBA00006432"/>
    </source>
</evidence>
<keyword evidence="9" id="KW-1185">Reference proteome</keyword>
<dbReference type="InterPro" id="IPR036736">
    <property type="entry name" value="ACP-like_sf"/>
</dbReference>
<dbReference type="InterPro" id="IPR020806">
    <property type="entry name" value="PKS_PP-bd"/>
</dbReference>
<dbReference type="eggNOG" id="COG1020">
    <property type="taxonomic scope" value="Bacteria"/>
</dbReference>
<dbReference type="FunFam" id="3.40.50.980:FF:000001">
    <property type="entry name" value="Non-ribosomal peptide synthetase"/>
    <property type="match status" value="4"/>
</dbReference>
<dbReference type="InterPro" id="IPR025110">
    <property type="entry name" value="AMP-bd_C"/>
</dbReference>
<dbReference type="GO" id="GO:0005829">
    <property type="term" value="C:cytosol"/>
    <property type="evidence" value="ECO:0007669"/>
    <property type="project" value="TreeGrafter"/>
</dbReference>
<dbReference type="NCBIfam" id="TIGR01720">
    <property type="entry name" value="NRPS-para261"/>
    <property type="match status" value="1"/>
</dbReference>
<dbReference type="Pfam" id="PF00975">
    <property type="entry name" value="Thioesterase"/>
    <property type="match status" value="1"/>
</dbReference>
<dbReference type="SMART" id="SM01294">
    <property type="entry name" value="PKS_PP_betabranch"/>
    <property type="match status" value="1"/>
</dbReference>
<dbReference type="PROSITE" id="PS50075">
    <property type="entry name" value="CARRIER"/>
    <property type="match status" value="5"/>
</dbReference>
<dbReference type="NCBIfam" id="TIGR01733">
    <property type="entry name" value="AA-adenyl-dom"/>
    <property type="match status" value="5"/>
</dbReference>
<dbReference type="FunFam" id="3.30.300.30:FF:000010">
    <property type="entry name" value="Enterobactin synthetase component F"/>
    <property type="match status" value="4"/>
</dbReference>
<evidence type="ECO:0000256" key="1">
    <source>
        <dbReference type="ARBA" id="ARBA00001957"/>
    </source>
</evidence>
<dbReference type="InterPro" id="IPR045851">
    <property type="entry name" value="AMP-bd_C_sf"/>
</dbReference>
<feature type="domain" description="Carrier" evidence="7">
    <location>
        <begin position="5275"/>
        <end position="5350"/>
    </location>
</feature>
<evidence type="ECO:0000313" key="8">
    <source>
        <dbReference type="EMBL" id="AEF38912.1"/>
    </source>
</evidence>
<dbReference type="InterPro" id="IPR042099">
    <property type="entry name" value="ANL_N_sf"/>
</dbReference>
<dbReference type="CDD" id="cd17643">
    <property type="entry name" value="A_NRPS_Cytc1-like"/>
    <property type="match status" value="1"/>
</dbReference>
<dbReference type="Gene3D" id="3.40.50.1820">
    <property type="entry name" value="alpha/beta hydrolase"/>
    <property type="match status" value="1"/>
</dbReference>
<dbReference type="InterPro" id="IPR010071">
    <property type="entry name" value="AA_adenyl_dom"/>
</dbReference>
<dbReference type="PANTHER" id="PTHR45527">
    <property type="entry name" value="NONRIBOSOMAL PEPTIDE SYNTHETASE"/>
    <property type="match status" value="1"/>
</dbReference>
<dbReference type="Pfam" id="PF00501">
    <property type="entry name" value="AMP-binding"/>
    <property type="match status" value="5"/>
</dbReference>
<dbReference type="InterPro" id="IPR029058">
    <property type="entry name" value="AB_hydrolase_fold"/>
</dbReference>